<comment type="caution">
    <text evidence="3">The sequence shown here is derived from an EMBL/GenBank/DDBJ whole genome shotgun (WGS) entry which is preliminary data.</text>
</comment>
<dbReference type="Gene3D" id="1.10.287.1490">
    <property type="match status" value="1"/>
</dbReference>
<dbReference type="EMBL" id="JAZDRP010000003">
    <property type="protein sequence ID" value="MEE2525863.1"/>
    <property type="molecule type" value="Genomic_DNA"/>
</dbReference>
<gene>
    <name evidence="3" type="ORF">V0U79_05750</name>
</gene>
<evidence type="ECO:0008006" key="5">
    <source>
        <dbReference type="Google" id="ProtNLM"/>
    </source>
</evidence>
<dbReference type="SUPFAM" id="SSF53756">
    <property type="entry name" value="UDP-Glycosyltransferase/glycogen phosphorylase"/>
    <property type="match status" value="1"/>
</dbReference>
<reference evidence="3 4" key="1">
    <citation type="submission" date="2024-01" db="EMBL/GenBank/DDBJ databases">
        <title>Hyphobacterium bacterium isolated from marine sediment.</title>
        <authorList>
            <person name="Zhao S."/>
        </authorList>
    </citation>
    <scope>NUCLEOTIDE SEQUENCE [LARGE SCALE GENOMIC DNA]</scope>
    <source>
        <strain evidence="4">HN65</strain>
    </source>
</reference>
<feature type="coiled-coil region" evidence="1">
    <location>
        <begin position="722"/>
        <end position="791"/>
    </location>
</feature>
<evidence type="ECO:0000313" key="4">
    <source>
        <dbReference type="Proteomes" id="UP001354971"/>
    </source>
</evidence>
<keyword evidence="1" id="KW-0175">Coiled coil</keyword>
<feature type="coiled-coil region" evidence="1">
    <location>
        <begin position="502"/>
        <end position="693"/>
    </location>
</feature>
<feature type="region of interest" description="Disordered" evidence="2">
    <location>
        <begin position="1"/>
        <end position="24"/>
    </location>
</feature>
<accession>A0ABU7LPM0</accession>
<dbReference type="Gene3D" id="3.90.1480.10">
    <property type="entry name" value="Alpha-2,3-sialyltransferase"/>
    <property type="match status" value="1"/>
</dbReference>
<name>A0ABU7LPM0_9PROT</name>
<feature type="coiled-coil region" evidence="1">
    <location>
        <begin position="308"/>
        <end position="473"/>
    </location>
</feature>
<evidence type="ECO:0000313" key="3">
    <source>
        <dbReference type="EMBL" id="MEE2525863.1"/>
    </source>
</evidence>
<keyword evidence="4" id="KW-1185">Reference proteome</keyword>
<protein>
    <recommendedName>
        <fullName evidence="5">DUF115 domain-containing protein</fullName>
    </recommendedName>
</protein>
<organism evidence="3 4">
    <name type="scientific">Hyphobacterium lacteum</name>
    <dbReference type="NCBI Taxonomy" id="3116575"/>
    <lineage>
        <taxon>Bacteria</taxon>
        <taxon>Pseudomonadati</taxon>
        <taxon>Pseudomonadota</taxon>
        <taxon>Alphaproteobacteria</taxon>
        <taxon>Maricaulales</taxon>
        <taxon>Maricaulaceae</taxon>
        <taxon>Hyphobacterium</taxon>
    </lineage>
</organism>
<dbReference type="Gene3D" id="3.40.50.150">
    <property type="entry name" value="Vaccinia Virus protein VP39"/>
    <property type="match status" value="1"/>
</dbReference>
<dbReference type="PANTHER" id="PTHR45615:SF80">
    <property type="entry name" value="GRIP DOMAIN-CONTAINING PROTEIN"/>
    <property type="match status" value="1"/>
</dbReference>
<dbReference type="InterPro" id="IPR029063">
    <property type="entry name" value="SAM-dependent_MTases_sf"/>
</dbReference>
<sequence>MTAAPANSRPPSDGASGTNLKGGFHRFKSELPDSELEALSDMLGGAFDIEITLEEAQAAQARIQNYVASMDGRVGEGVDDLLALWFARRAAALSVLKASNSKGRPKVNSFEIGSLFGGSGGTSIMAVDDLKIAHRLVAIDPLDGYYGQPVDPVTGASVDLNTLERNFARAGAEPTDFEIVQGLSEDPEIIARACRLKYASGYIDGDHTLLGIHNDWFEYTPRIRLGGYVIVDNYSDPTSPEVSHFMDNVVLTELADYWTPILKTGQTIVLRKDVELPPELRRRLAGAVGLAALRANVRWRDKELGKVTHELTERRKQVQNRNDRIEQLLSDIKRAEAERNLIAEKIRSETANEYAPKLAELDKTLSARTAELKALRNDREADQEALEAARLKVQRLESELSDLAARLSGLQVENKAVADRAKALERQVEEAQRSRDDERAAFHESQVELNRLSERAVEERTQLNQELASLRGTLHERDLELVRLSERLEARDRELEGVRRSSEATEVALDKTRKKAEELDKQLRDQDGLIRELQFKVQQAAYEAEQHAETRGALDAARAELESAREKASALRAEMVETTAHLSVLRDESDKLRSQRDELTEQLVEADRQAADLVGQLDELGDRNSQLAAAVENEAARADEAEAALQAADERAGALDAELRLRNIDLERLRSQAADAEARVRSLEEMKAESETLATQNEADMARARQRITALVEADDARTAEMARLRRERDLAAKARDEAGQKTRQAEADLQVWRHKASRASQELDQSQSEAEAARAQAAQLEARLRVLEAQQGAPRVMLRRLLKSSAVRTLELFGMQEAAMRLRGRRAPSAAALAPVRPTMPLIPTTPKAHDAGPPQHDLTFFVNYTFGGKTRYLPRSDFLLHTLRTGRALRSLKGAFKGHRCWVIGNGPSLNHQNLQQLAGEFTIGANYIYMNKEKMGFSPTIISFSNYLVIQQRLDEILNLEDSVKALPFYLFDDFGAPKDTLIVNMQHQTPEFSLDASSYASTQSTVTYVNLQLAYYLGFDEVCLIGCDNRYVQPKHGREGTVLTQEEDDPNHFTPAYFKGLKWQKGDTDRIEQLYAMAGRAFEDRGSKIVDCTYNGALQIFEKRDIDTVVRRKPGPPTELVEKAKATFRNASRHPAQLEPKTVIVTISPDLADKFGHHYNMDAFLRNSAHAAGQELVSLCSIQLDRQLADHGNWLVPTFSVKSWHSALDAAVVARKQREFEAELLKGLAVVMQAFEPGVRFVLYMYTGNLQLGKVLADVAAGFDNVEAHVHHFYAAMTDIEDPAVVAQSKDLIHDIQARGGELYLGTYNLVSYFKDKTGLRLNYLGDPSVTFDDEEVQAMIEEGSSPRDGLVGPARVFFPPNMNVEKGYGTVLDATEALLESDELNSEFKPILRYVPREHSPEDLVRRAQALRDAKGAEVLEGVLSDDDFKSVTLSADIIAITYTVRAFNRRMSGSLTDALMTAKPIVATRGTYVGDQVERFGCGEVFDEGDVNGLIAGLKKIRANYRAYHEAAIAARREYFKERSWDALHRRLTG</sequence>
<evidence type="ECO:0000256" key="2">
    <source>
        <dbReference type="SAM" id="MobiDB-lite"/>
    </source>
</evidence>
<dbReference type="Proteomes" id="UP001354971">
    <property type="component" value="Unassembled WGS sequence"/>
</dbReference>
<dbReference type="PANTHER" id="PTHR45615">
    <property type="entry name" value="MYOSIN HEAVY CHAIN, NON-MUSCLE"/>
    <property type="match status" value="1"/>
</dbReference>
<dbReference type="RefSeq" id="WP_330198523.1">
    <property type="nucleotide sequence ID" value="NZ_JAZDRP010000003.1"/>
</dbReference>
<proteinExistence type="predicted"/>
<evidence type="ECO:0000256" key="1">
    <source>
        <dbReference type="SAM" id="Coils"/>
    </source>
</evidence>
<dbReference type="Gene3D" id="3.40.50.2000">
    <property type="entry name" value="Glycogen Phosphorylase B"/>
    <property type="match status" value="1"/>
</dbReference>